<dbReference type="Proteomes" id="UP000185770">
    <property type="component" value="Unassembled WGS sequence"/>
</dbReference>
<proteinExistence type="inferred from homology"/>
<evidence type="ECO:0000256" key="1">
    <source>
        <dbReference type="ARBA" id="ARBA00005125"/>
    </source>
</evidence>
<dbReference type="OrthoDB" id="9801056at2"/>
<evidence type="ECO:0000259" key="3">
    <source>
        <dbReference type="Pfam" id="PF01370"/>
    </source>
</evidence>
<comment type="caution">
    <text evidence="4">The sequence shown here is derived from an EMBL/GenBank/DDBJ whole genome shotgun (WGS) entry which is preliminary data.</text>
</comment>
<evidence type="ECO:0000313" key="5">
    <source>
        <dbReference type="Proteomes" id="UP000185770"/>
    </source>
</evidence>
<sequence>MDKRKVAIIGGSGFIGTRLAKRLSARDDLTLVIVDKQPSAHFPALYQYGDVTQPQTLQQPLTGCDAIINLAAEHQDNVDPISLYYQVNVEGARHVCMTASALNIRQIIFTSSVAVYGFVKQETGEEGRFEPFNHYGKSKLEAEYVYEAWRKADGENKLTIIRPTVVFGEGNRGNVYNLFRQIASGRFVMIGSGNNMKSMAYVENIAARLEHALDQQSSYQVSNYVDKPDFTMNQLVEVISSSLGRENKTIRIPYALGICGATALDVVSKISRKKFPISRVRVQKFCAKTQFKSNVQNNFVAPVELDLAIEKTIKHEFSDR</sequence>
<dbReference type="InterPro" id="IPR001509">
    <property type="entry name" value="Epimerase_deHydtase"/>
</dbReference>
<evidence type="ECO:0000313" key="4">
    <source>
        <dbReference type="EMBL" id="OKB66937.1"/>
    </source>
</evidence>
<organism evidence="4 5">
    <name type="scientific">Serratia marcescens</name>
    <dbReference type="NCBI Taxonomy" id="615"/>
    <lineage>
        <taxon>Bacteria</taxon>
        <taxon>Pseudomonadati</taxon>
        <taxon>Pseudomonadota</taxon>
        <taxon>Gammaproteobacteria</taxon>
        <taxon>Enterobacterales</taxon>
        <taxon>Yersiniaceae</taxon>
        <taxon>Serratia</taxon>
    </lineage>
</organism>
<protein>
    <submittedName>
        <fullName evidence="4">UDP-N-acetylglucosamine 4-epimerase</fullName>
    </submittedName>
</protein>
<reference evidence="4 5" key="1">
    <citation type="submission" date="2016-09" db="EMBL/GenBank/DDBJ databases">
        <title>Serratia marcescens MSU-97 and epiphytic antimycotic-producing bacteria.</title>
        <authorList>
            <person name="Matilla M.A."/>
        </authorList>
    </citation>
    <scope>NUCLEOTIDE SEQUENCE [LARGE SCALE GENOMIC DNA]</scope>
    <source>
        <strain evidence="4 5">MSU-97</strain>
    </source>
</reference>
<dbReference type="Gene3D" id="3.40.50.720">
    <property type="entry name" value="NAD(P)-binding Rossmann-like Domain"/>
    <property type="match status" value="1"/>
</dbReference>
<comment type="similarity">
    <text evidence="2">Belongs to the NAD(P)-dependent epimerase/dehydratase family.</text>
</comment>
<dbReference type="EMBL" id="MJAO01000008">
    <property type="protein sequence ID" value="OKB66937.1"/>
    <property type="molecule type" value="Genomic_DNA"/>
</dbReference>
<comment type="pathway">
    <text evidence="1">Bacterial outer membrane biogenesis; LPS O-antigen biosynthesis.</text>
</comment>
<gene>
    <name evidence="4" type="ORF">BHU62_09875</name>
</gene>
<dbReference type="PANTHER" id="PTHR43000">
    <property type="entry name" value="DTDP-D-GLUCOSE 4,6-DEHYDRATASE-RELATED"/>
    <property type="match status" value="1"/>
</dbReference>
<feature type="domain" description="NAD-dependent epimerase/dehydratase" evidence="3">
    <location>
        <begin position="7"/>
        <end position="216"/>
    </location>
</feature>
<dbReference type="Pfam" id="PF01370">
    <property type="entry name" value="Epimerase"/>
    <property type="match status" value="1"/>
</dbReference>
<dbReference type="AlphaFoldDB" id="A0A1Q4P1D0"/>
<accession>A0A1Q4P1D0</accession>
<evidence type="ECO:0000256" key="2">
    <source>
        <dbReference type="ARBA" id="ARBA00007637"/>
    </source>
</evidence>
<dbReference type="InterPro" id="IPR036291">
    <property type="entry name" value="NAD(P)-bd_dom_sf"/>
</dbReference>
<name>A0A1Q4P1D0_SERMA</name>
<dbReference type="RefSeq" id="WP_073531880.1">
    <property type="nucleotide sequence ID" value="NZ_MJAO01000008.1"/>
</dbReference>
<dbReference type="SUPFAM" id="SSF51735">
    <property type="entry name" value="NAD(P)-binding Rossmann-fold domains"/>
    <property type="match status" value="1"/>
</dbReference>